<dbReference type="OrthoDB" id="7479152at2759"/>
<dbReference type="AlphaFoldDB" id="A0A4C1ZR66"/>
<dbReference type="Pfam" id="PF13837">
    <property type="entry name" value="Myb_DNA-bind_4"/>
    <property type="match status" value="1"/>
</dbReference>
<evidence type="ECO:0000256" key="1">
    <source>
        <dbReference type="SAM" id="Coils"/>
    </source>
</evidence>
<gene>
    <name evidence="3" type="ORF">EVAR_69885_1</name>
</gene>
<sequence>MRETDPRFSANASQCQTKLLGLKKQYRKILEQAETTGNFETNWPYFDKMNELFGKLEWVENPVKFETKQQKKRKLENLFESYMAQFKKQRRARAEEKERLKTQAEQEKQDKIQALLEMKIEQHKEKMQLLDELTKPRSSSKLLAHNGVCPNARSSSALADVDLACSALIAAVRLIYQFMIIIDVDVGLHNEDDLANVAGRPRLNCPGPYVVELQSVSSNGRAVAAKGIVMKQYS</sequence>
<accession>A0A4C1ZR66</accession>
<proteinExistence type="predicted"/>
<evidence type="ECO:0000313" key="4">
    <source>
        <dbReference type="Proteomes" id="UP000299102"/>
    </source>
</evidence>
<dbReference type="InterPro" id="IPR044822">
    <property type="entry name" value="Myb_DNA-bind_4"/>
</dbReference>
<dbReference type="Proteomes" id="UP000299102">
    <property type="component" value="Unassembled WGS sequence"/>
</dbReference>
<evidence type="ECO:0000313" key="3">
    <source>
        <dbReference type="EMBL" id="GBP90996.1"/>
    </source>
</evidence>
<protein>
    <recommendedName>
        <fullName evidence="2">Myb/SANT-like DNA-binding domain-containing protein</fullName>
    </recommendedName>
</protein>
<comment type="caution">
    <text evidence="3">The sequence shown here is derived from an EMBL/GenBank/DDBJ whole genome shotgun (WGS) entry which is preliminary data.</text>
</comment>
<keyword evidence="4" id="KW-1185">Reference proteome</keyword>
<evidence type="ECO:0000259" key="2">
    <source>
        <dbReference type="Pfam" id="PF13837"/>
    </source>
</evidence>
<dbReference type="EMBL" id="BGZK01002132">
    <property type="protein sequence ID" value="GBP90996.1"/>
    <property type="molecule type" value="Genomic_DNA"/>
</dbReference>
<feature type="domain" description="Myb/SANT-like DNA-binding" evidence="2">
    <location>
        <begin position="8"/>
        <end position="52"/>
    </location>
</feature>
<feature type="coiled-coil region" evidence="1">
    <location>
        <begin position="65"/>
        <end position="133"/>
    </location>
</feature>
<organism evidence="3 4">
    <name type="scientific">Eumeta variegata</name>
    <name type="common">Bagworm moth</name>
    <name type="synonym">Eumeta japonica</name>
    <dbReference type="NCBI Taxonomy" id="151549"/>
    <lineage>
        <taxon>Eukaryota</taxon>
        <taxon>Metazoa</taxon>
        <taxon>Ecdysozoa</taxon>
        <taxon>Arthropoda</taxon>
        <taxon>Hexapoda</taxon>
        <taxon>Insecta</taxon>
        <taxon>Pterygota</taxon>
        <taxon>Neoptera</taxon>
        <taxon>Endopterygota</taxon>
        <taxon>Lepidoptera</taxon>
        <taxon>Glossata</taxon>
        <taxon>Ditrysia</taxon>
        <taxon>Tineoidea</taxon>
        <taxon>Psychidae</taxon>
        <taxon>Oiketicinae</taxon>
        <taxon>Eumeta</taxon>
    </lineage>
</organism>
<keyword evidence="1" id="KW-0175">Coiled coil</keyword>
<reference evidence="3 4" key="1">
    <citation type="journal article" date="2019" name="Commun. Biol.">
        <title>The bagworm genome reveals a unique fibroin gene that provides high tensile strength.</title>
        <authorList>
            <person name="Kono N."/>
            <person name="Nakamura H."/>
            <person name="Ohtoshi R."/>
            <person name="Tomita M."/>
            <person name="Numata K."/>
            <person name="Arakawa K."/>
        </authorList>
    </citation>
    <scope>NUCLEOTIDE SEQUENCE [LARGE SCALE GENOMIC DNA]</scope>
</reference>
<name>A0A4C1ZR66_EUMVA</name>